<evidence type="ECO:0000256" key="2">
    <source>
        <dbReference type="ARBA" id="ARBA00019815"/>
    </source>
</evidence>
<dbReference type="PANTHER" id="PTHR30006">
    <property type="entry name" value="THIAMINE-BINDING PERIPLASMIC PROTEIN-RELATED"/>
    <property type="match status" value="1"/>
</dbReference>
<dbReference type="Pfam" id="PF13416">
    <property type="entry name" value="SBP_bac_8"/>
    <property type="match status" value="1"/>
</dbReference>
<evidence type="ECO:0000256" key="4">
    <source>
        <dbReference type="ARBA" id="ARBA00022729"/>
    </source>
</evidence>
<sequence length="334" mass="36410">MRLLLTTVLWLLAASPIFLATSKAWANSLTVYTYDSFVAEWGPGPKIKAAFEETCNCTLNLVGLADAVAILGRLKFEGEATQADIVLGLDKSLIAEARETGLFTASSVDTSALTVPGGWADKTFLPYDYGYFAFIYDKTALAAPPQSLAELVEGTATVIIQDPRSSSPGLGLMLWMRKIFGDDAAGAWARLAPRIVTVTSGWSESYGLFLKGEADMVLSYSTSPAYHITEENDHRYQAAAFSEGHYIQVETAARLARSHDPGLAEKFLTFLVSQEAQAILPATQWMYPVRDVKDALPPAFSQLIEVSSPLSFTSDEVMAGRAKWVAEWRDALSR</sequence>
<keyword evidence="5" id="KW-0574">Periplasm</keyword>
<comment type="subcellular location">
    <subcellularLocation>
        <location evidence="1">Periplasm</location>
    </subcellularLocation>
</comment>
<dbReference type="GO" id="GO:0030288">
    <property type="term" value="C:outer membrane-bounded periplasmic space"/>
    <property type="evidence" value="ECO:0007669"/>
    <property type="project" value="InterPro"/>
</dbReference>
<protein>
    <recommendedName>
        <fullName evidence="2">Thiamine-binding periplasmic protein</fullName>
    </recommendedName>
</protein>
<keyword evidence="4" id="KW-0732">Signal</keyword>
<organism evidence="6">
    <name type="scientific">hydrothermal vent metagenome</name>
    <dbReference type="NCBI Taxonomy" id="652676"/>
    <lineage>
        <taxon>unclassified sequences</taxon>
        <taxon>metagenomes</taxon>
        <taxon>ecological metagenomes</taxon>
    </lineage>
</organism>
<dbReference type="AlphaFoldDB" id="A0A3B0U7Y4"/>
<reference evidence="6" key="1">
    <citation type="submission" date="2018-06" db="EMBL/GenBank/DDBJ databases">
        <authorList>
            <person name="Zhirakovskaya E."/>
        </authorList>
    </citation>
    <scope>NUCLEOTIDE SEQUENCE</scope>
</reference>
<dbReference type="GO" id="GO:0030976">
    <property type="term" value="F:thiamine pyrophosphate binding"/>
    <property type="evidence" value="ECO:0007669"/>
    <property type="project" value="TreeGrafter"/>
</dbReference>
<dbReference type="Gene3D" id="3.40.190.10">
    <property type="entry name" value="Periplasmic binding protein-like II"/>
    <property type="match status" value="2"/>
</dbReference>
<dbReference type="InterPro" id="IPR005967">
    <property type="entry name" value="ThiB"/>
</dbReference>
<dbReference type="PANTHER" id="PTHR30006:SF3">
    <property type="entry name" value="THIAMINE-BINDING PERIPLASMIC PROTEIN"/>
    <property type="match status" value="1"/>
</dbReference>
<dbReference type="SUPFAM" id="SSF53850">
    <property type="entry name" value="Periplasmic binding protein-like II"/>
    <property type="match status" value="1"/>
</dbReference>
<evidence type="ECO:0000256" key="3">
    <source>
        <dbReference type="ARBA" id="ARBA00022448"/>
    </source>
</evidence>
<dbReference type="EMBL" id="UOEM01000099">
    <property type="protein sequence ID" value="VAW16884.1"/>
    <property type="molecule type" value="Genomic_DNA"/>
</dbReference>
<dbReference type="GO" id="GO:0030975">
    <property type="term" value="F:thiamine binding"/>
    <property type="evidence" value="ECO:0007669"/>
    <property type="project" value="InterPro"/>
</dbReference>
<dbReference type="NCBIfam" id="TIGR01276">
    <property type="entry name" value="thiB"/>
    <property type="match status" value="1"/>
</dbReference>
<dbReference type="InterPro" id="IPR006059">
    <property type="entry name" value="SBP"/>
</dbReference>
<proteinExistence type="predicted"/>
<keyword evidence="3" id="KW-0813">Transport</keyword>
<dbReference type="CDD" id="cd13545">
    <property type="entry name" value="PBP2_TbpA"/>
    <property type="match status" value="1"/>
</dbReference>
<dbReference type="NCBIfam" id="TIGR01254">
    <property type="entry name" value="sfuA"/>
    <property type="match status" value="1"/>
</dbReference>
<evidence type="ECO:0000256" key="5">
    <source>
        <dbReference type="ARBA" id="ARBA00022764"/>
    </source>
</evidence>
<dbReference type="GO" id="GO:0015888">
    <property type="term" value="P:thiamine transport"/>
    <property type="evidence" value="ECO:0007669"/>
    <property type="project" value="InterPro"/>
</dbReference>
<gene>
    <name evidence="6" type="ORF">MNBD_ALPHA09-1854</name>
</gene>
<dbReference type="InterPro" id="IPR005948">
    <property type="entry name" value="ThiB-like"/>
</dbReference>
<evidence type="ECO:0000256" key="1">
    <source>
        <dbReference type="ARBA" id="ARBA00004418"/>
    </source>
</evidence>
<evidence type="ECO:0000313" key="6">
    <source>
        <dbReference type="EMBL" id="VAW16884.1"/>
    </source>
</evidence>
<accession>A0A3B0U7Y4</accession>
<name>A0A3B0U7Y4_9ZZZZ</name>